<comment type="caution">
    <text evidence="1">The sequence shown here is derived from an EMBL/GenBank/DDBJ whole genome shotgun (WGS) entry which is preliminary data.</text>
</comment>
<sequence length="97" mass="11324">MSSKAERRTARQEVAAYHEAELGRLVGHVEEAVRRHRAGELDAFEVDEVIFQYSRAAKELWKFCNLGNVESTAHWIRDESPSGWWERGKPWRRGARD</sequence>
<dbReference type="Proteomes" id="UP000319516">
    <property type="component" value="Unassembled WGS sequence"/>
</dbReference>
<gene>
    <name evidence="1" type="ORF">FB467_2930</name>
</gene>
<keyword evidence="2" id="KW-1185">Reference proteome</keyword>
<evidence type="ECO:0000313" key="1">
    <source>
        <dbReference type="EMBL" id="TQL51769.1"/>
    </source>
</evidence>
<dbReference type="EMBL" id="VFOP01000001">
    <property type="protein sequence ID" value="TQL51769.1"/>
    <property type="molecule type" value="Genomic_DNA"/>
</dbReference>
<dbReference type="AlphaFoldDB" id="A0A542YUL6"/>
<name>A0A542YUL6_9MICO</name>
<dbReference type="RefSeq" id="WP_141785726.1">
    <property type="nucleotide sequence ID" value="NZ_BAAAIK010000001.1"/>
</dbReference>
<evidence type="ECO:0000313" key="2">
    <source>
        <dbReference type="Proteomes" id="UP000319516"/>
    </source>
</evidence>
<proteinExistence type="predicted"/>
<protein>
    <submittedName>
        <fullName evidence="1">Uncharacterized protein</fullName>
    </submittedName>
</protein>
<dbReference type="OrthoDB" id="3787919at2"/>
<organism evidence="1 2">
    <name type="scientific">Ornithinicoccus hortensis</name>
    <dbReference type="NCBI Taxonomy" id="82346"/>
    <lineage>
        <taxon>Bacteria</taxon>
        <taxon>Bacillati</taxon>
        <taxon>Actinomycetota</taxon>
        <taxon>Actinomycetes</taxon>
        <taxon>Micrococcales</taxon>
        <taxon>Intrasporangiaceae</taxon>
        <taxon>Ornithinicoccus</taxon>
    </lineage>
</organism>
<accession>A0A542YUL6</accession>
<reference evidence="1 2" key="1">
    <citation type="submission" date="2019-06" db="EMBL/GenBank/DDBJ databases">
        <title>Sequencing the genomes of 1000 actinobacteria strains.</title>
        <authorList>
            <person name="Klenk H.-P."/>
        </authorList>
    </citation>
    <scope>NUCLEOTIDE SEQUENCE [LARGE SCALE GENOMIC DNA]</scope>
    <source>
        <strain evidence="1 2">DSM 12335</strain>
    </source>
</reference>